<feature type="domain" description="ApeA N-terminal" evidence="1">
    <location>
        <begin position="25"/>
        <end position="269"/>
    </location>
</feature>
<name>A0ABP7IT34_9ACTN</name>
<dbReference type="Pfam" id="PF18862">
    <property type="entry name" value="ApeA_NTD1"/>
    <property type="match status" value="1"/>
</dbReference>
<organism evidence="2 3">
    <name type="scientific">Nocardioides panacisoli</name>
    <dbReference type="NCBI Taxonomy" id="627624"/>
    <lineage>
        <taxon>Bacteria</taxon>
        <taxon>Bacillati</taxon>
        <taxon>Actinomycetota</taxon>
        <taxon>Actinomycetes</taxon>
        <taxon>Propionibacteriales</taxon>
        <taxon>Nocardioidaceae</taxon>
        <taxon>Nocardioides</taxon>
    </lineage>
</organism>
<proteinExistence type="predicted"/>
<dbReference type="EMBL" id="BAABAH010000011">
    <property type="protein sequence ID" value="GAA3825958.1"/>
    <property type="molecule type" value="Genomic_DNA"/>
</dbReference>
<dbReference type="Proteomes" id="UP001501821">
    <property type="component" value="Unassembled WGS sequence"/>
</dbReference>
<evidence type="ECO:0000313" key="2">
    <source>
        <dbReference type="EMBL" id="GAA3825958.1"/>
    </source>
</evidence>
<dbReference type="InterPro" id="IPR041223">
    <property type="entry name" value="ApeA_NTD"/>
</dbReference>
<protein>
    <recommendedName>
        <fullName evidence="1">ApeA N-terminal domain-containing protein</fullName>
    </recommendedName>
</protein>
<comment type="caution">
    <text evidence="2">The sequence shown here is derived from an EMBL/GenBank/DDBJ whole genome shotgun (WGS) entry which is preliminary data.</text>
</comment>
<sequence length="439" mass="48546">MFSDSLPMLRKGVVGTFQPVTDPPGEYFDGHLQLGPEGVVIAVVAGTERDRDATWVDDPANCRILYGITEAGTVLAPVGPGVPSTTRGDVSVRVARWHSSNLLIDPPFKEIDDDTVTQVTLSYLGLGSWSGRPAHVDEPFNEDGVRGWRIEVRAEPVRSVTISDEFDLTIQHSWARASTSDRLSLDRPLIVGFRSNTRQPLAEHIVRLDAVHALLSIAHWQPVSAASGKARLDPSSRKRAKLWDHTMINDLVEPDPNEFPIFTLADINDLDGLAAWVIICLTKPRAVTPIIKHRLFQNQTPESRMLSTAAALEYWKASNARNAAASWAKKVSEYEVPAAVGRSVSIAWNTWIGDADHWAQLFYGTYVQLKHRTDEPDVGVVEALEYSGRWLLTASILDQCADSSAPSDRIFSGHGLRYPVPDRIREVLDHAPIPPTAHR</sequence>
<evidence type="ECO:0000313" key="3">
    <source>
        <dbReference type="Proteomes" id="UP001501821"/>
    </source>
</evidence>
<reference evidence="3" key="1">
    <citation type="journal article" date="2019" name="Int. J. Syst. Evol. Microbiol.">
        <title>The Global Catalogue of Microorganisms (GCM) 10K type strain sequencing project: providing services to taxonomists for standard genome sequencing and annotation.</title>
        <authorList>
            <consortium name="The Broad Institute Genomics Platform"/>
            <consortium name="The Broad Institute Genome Sequencing Center for Infectious Disease"/>
            <person name="Wu L."/>
            <person name="Ma J."/>
        </authorList>
    </citation>
    <scope>NUCLEOTIDE SEQUENCE [LARGE SCALE GENOMIC DNA]</scope>
    <source>
        <strain evidence="3">JCM 16953</strain>
    </source>
</reference>
<dbReference type="RefSeq" id="WP_344776679.1">
    <property type="nucleotide sequence ID" value="NZ_BAABAH010000011.1"/>
</dbReference>
<keyword evidence="3" id="KW-1185">Reference proteome</keyword>
<accession>A0ABP7IT34</accession>
<evidence type="ECO:0000259" key="1">
    <source>
        <dbReference type="Pfam" id="PF18862"/>
    </source>
</evidence>
<gene>
    <name evidence="2" type="ORF">GCM10022242_29090</name>
</gene>